<evidence type="ECO:0000256" key="7">
    <source>
        <dbReference type="ARBA" id="ARBA00023237"/>
    </source>
</evidence>
<evidence type="ECO:0000256" key="4">
    <source>
        <dbReference type="ARBA" id="ARBA00022452"/>
    </source>
</evidence>
<dbReference type="GO" id="GO:0015288">
    <property type="term" value="F:porin activity"/>
    <property type="evidence" value="ECO:0007669"/>
    <property type="project" value="TreeGrafter"/>
</dbReference>
<dbReference type="InterPro" id="IPR010130">
    <property type="entry name" value="T1SS_OMP_TolC"/>
</dbReference>
<name>A0A1M7SCR0_9RHOB</name>
<dbReference type="STRING" id="1189325.SAMN04488119_103283"/>
<accession>A0A1M7SCR0</accession>
<sequence length="476" mass="50549">MSKSLGKSALRIGAALAAVLAAPHPAAAETLADALAKAYAFHPRLASSRAALRAADEGVTQERARALGEIDGTYSYTVSNSSGFRRIVGSRRDSSDRDTFDTLSLGISGAIPIYSGGQIENAIAGAQENVGAQRASLLAVEQEVLLAAVTAYEDVRRDLQRVALARNNVRVISEQLRAARDRFEVGEVTRTDVSQAEARLAFSRSNLAAATGTLARSRQAYVAAIGEEPVDLAPPPPLPDLPDSLEAALALTEAAHPRMVAARRAVRQAQFAVKQALGAALPTLNVTGGVSYENDLTTGASTTGETLSAQVGLSGQVPLWTGGRNASLVRAAQARLAQAQAELHDVARQLRQQTSVAWANLDVARASIRAAREQIEAARIAFEGVREEATLGARTTLDVLNAEQELNSARVSLVESLRDEYVAAYQLLAAVGRLTVAHLGLDVSPYDPDAYVEQVRAAPYDYPRDDSVAWSSPWRP</sequence>
<keyword evidence="8" id="KW-0175">Coiled coil</keyword>
<comment type="similarity">
    <text evidence="2">Belongs to the outer membrane factor (OMF) (TC 1.B.17) family.</text>
</comment>
<reference evidence="10 11" key="1">
    <citation type="submission" date="2016-12" db="EMBL/GenBank/DDBJ databases">
        <authorList>
            <person name="Song W.-J."/>
            <person name="Kurnit D.M."/>
        </authorList>
    </citation>
    <scope>NUCLEOTIDE SEQUENCE [LARGE SCALE GENOMIC DNA]</scope>
    <source>
        <strain evidence="10 11">CGMCC 1.10808</strain>
    </source>
</reference>
<dbReference type="OrthoDB" id="9789368at2"/>
<evidence type="ECO:0000313" key="11">
    <source>
        <dbReference type="Proteomes" id="UP000184066"/>
    </source>
</evidence>
<organism evidence="10 11">
    <name type="scientific">Oceanicella actignis</name>
    <dbReference type="NCBI Taxonomy" id="1189325"/>
    <lineage>
        <taxon>Bacteria</taxon>
        <taxon>Pseudomonadati</taxon>
        <taxon>Pseudomonadota</taxon>
        <taxon>Alphaproteobacteria</taxon>
        <taxon>Rhodobacterales</taxon>
        <taxon>Paracoccaceae</taxon>
        <taxon>Oceanicella</taxon>
    </lineage>
</organism>
<evidence type="ECO:0000256" key="8">
    <source>
        <dbReference type="SAM" id="Coils"/>
    </source>
</evidence>
<evidence type="ECO:0000313" key="10">
    <source>
        <dbReference type="EMBL" id="SHN56249.1"/>
    </source>
</evidence>
<evidence type="ECO:0000256" key="5">
    <source>
        <dbReference type="ARBA" id="ARBA00022692"/>
    </source>
</evidence>
<protein>
    <submittedName>
        <fullName evidence="10">Outer membrane protein</fullName>
    </submittedName>
</protein>
<keyword evidence="11" id="KW-1185">Reference proteome</keyword>
<dbReference type="NCBIfam" id="TIGR01844">
    <property type="entry name" value="type_I_sec_TolC"/>
    <property type="match status" value="1"/>
</dbReference>
<keyword evidence="3" id="KW-0813">Transport</keyword>
<keyword evidence="7" id="KW-0998">Cell outer membrane</keyword>
<comment type="subcellular location">
    <subcellularLocation>
        <location evidence="1">Cell outer membrane</location>
    </subcellularLocation>
</comment>
<keyword evidence="6" id="KW-0472">Membrane</keyword>
<dbReference type="PANTHER" id="PTHR30026:SF22">
    <property type="entry name" value="OUTER MEMBRANE EFFLUX PROTEIN"/>
    <property type="match status" value="1"/>
</dbReference>
<feature type="chain" id="PRO_5009929139" evidence="9">
    <location>
        <begin position="29"/>
        <end position="476"/>
    </location>
</feature>
<evidence type="ECO:0000256" key="6">
    <source>
        <dbReference type="ARBA" id="ARBA00023136"/>
    </source>
</evidence>
<feature type="signal peptide" evidence="9">
    <location>
        <begin position="1"/>
        <end position="28"/>
    </location>
</feature>
<keyword evidence="4" id="KW-1134">Transmembrane beta strand</keyword>
<dbReference type="AlphaFoldDB" id="A0A1M7SCR0"/>
<feature type="coiled-coil region" evidence="8">
    <location>
        <begin position="329"/>
        <end position="388"/>
    </location>
</feature>
<proteinExistence type="inferred from homology"/>
<keyword evidence="5" id="KW-0812">Transmembrane</keyword>
<dbReference type="RefSeq" id="WP_072746296.1">
    <property type="nucleotide sequence ID" value="NZ_FOHL01000003.1"/>
</dbReference>
<keyword evidence="9" id="KW-0732">Signal</keyword>
<dbReference type="Pfam" id="PF02321">
    <property type="entry name" value="OEP"/>
    <property type="match status" value="2"/>
</dbReference>
<dbReference type="Proteomes" id="UP000184066">
    <property type="component" value="Unassembled WGS sequence"/>
</dbReference>
<dbReference type="PANTHER" id="PTHR30026">
    <property type="entry name" value="OUTER MEMBRANE PROTEIN TOLC"/>
    <property type="match status" value="1"/>
</dbReference>
<evidence type="ECO:0000256" key="1">
    <source>
        <dbReference type="ARBA" id="ARBA00004442"/>
    </source>
</evidence>
<dbReference type="GO" id="GO:1990281">
    <property type="term" value="C:efflux pump complex"/>
    <property type="evidence" value="ECO:0007669"/>
    <property type="project" value="TreeGrafter"/>
</dbReference>
<evidence type="ECO:0000256" key="3">
    <source>
        <dbReference type="ARBA" id="ARBA00022448"/>
    </source>
</evidence>
<dbReference type="InterPro" id="IPR051906">
    <property type="entry name" value="TolC-like"/>
</dbReference>
<dbReference type="InterPro" id="IPR003423">
    <property type="entry name" value="OMP_efflux"/>
</dbReference>
<gene>
    <name evidence="10" type="ORF">SAMN05216200_102225</name>
</gene>
<dbReference type="GO" id="GO:0009279">
    <property type="term" value="C:cell outer membrane"/>
    <property type="evidence" value="ECO:0007669"/>
    <property type="project" value="UniProtKB-SubCell"/>
</dbReference>
<dbReference type="EMBL" id="FRDL01000002">
    <property type="protein sequence ID" value="SHN56249.1"/>
    <property type="molecule type" value="Genomic_DNA"/>
</dbReference>
<dbReference type="SUPFAM" id="SSF56954">
    <property type="entry name" value="Outer membrane efflux proteins (OEP)"/>
    <property type="match status" value="1"/>
</dbReference>
<dbReference type="Gene3D" id="1.20.1600.10">
    <property type="entry name" value="Outer membrane efflux proteins (OEP)"/>
    <property type="match status" value="1"/>
</dbReference>
<evidence type="ECO:0000256" key="9">
    <source>
        <dbReference type="SAM" id="SignalP"/>
    </source>
</evidence>
<dbReference type="GO" id="GO:0015562">
    <property type="term" value="F:efflux transmembrane transporter activity"/>
    <property type="evidence" value="ECO:0007669"/>
    <property type="project" value="InterPro"/>
</dbReference>
<evidence type="ECO:0000256" key="2">
    <source>
        <dbReference type="ARBA" id="ARBA00007613"/>
    </source>
</evidence>